<protein>
    <submittedName>
        <fullName evidence="1">Uncharacterized protein</fullName>
    </submittedName>
</protein>
<accession>A0A6C0J4F6</accession>
<dbReference type="EMBL" id="MN740327">
    <property type="protein sequence ID" value="QHU00512.1"/>
    <property type="molecule type" value="Genomic_DNA"/>
</dbReference>
<name>A0A6C0J4F6_9ZZZZ</name>
<organism evidence="1">
    <name type="scientific">viral metagenome</name>
    <dbReference type="NCBI Taxonomy" id="1070528"/>
    <lineage>
        <taxon>unclassified sequences</taxon>
        <taxon>metagenomes</taxon>
        <taxon>organismal metagenomes</taxon>
    </lineage>
</organism>
<evidence type="ECO:0000313" key="1">
    <source>
        <dbReference type="EMBL" id="QHU00512.1"/>
    </source>
</evidence>
<dbReference type="AlphaFoldDB" id="A0A6C0J4F6"/>
<proteinExistence type="predicted"/>
<reference evidence="1" key="1">
    <citation type="journal article" date="2020" name="Nature">
        <title>Giant virus diversity and host interactions through global metagenomics.</title>
        <authorList>
            <person name="Schulz F."/>
            <person name="Roux S."/>
            <person name="Paez-Espino D."/>
            <person name="Jungbluth S."/>
            <person name="Walsh D.A."/>
            <person name="Denef V.J."/>
            <person name="McMahon K.D."/>
            <person name="Konstantinidis K.T."/>
            <person name="Eloe-Fadrosh E.A."/>
            <person name="Kyrpides N.C."/>
            <person name="Woyke T."/>
        </authorList>
    </citation>
    <scope>NUCLEOTIDE SEQUENCE</scope>
    <source>
        <strain evidence="1">GVMAG-M-3300025860-20</strain>
    </source>
</reference>
<sequence length="98" mass="11553">MTLVKLARQWINESFNNEIFVIINKSIIKSIEKGSIIVKVTVMANDCIYIETGKVFDMEFKLNFKDNVLITTVYSKFLTLREMREFTINKNISTVRFY</sequence>